<dbReference type="SUPFAM" id="SSF52540">
    <property type="entry name" value="P-loop containing nucleoside triphosphate hydrolases"/>
    <property type="match status" value="1"/>
</dbReference>
<dbReference type="InterPro" id="IPR002586">
    <property type="entry name" value="CobQ/CobB/MinD/ParA_Nub-bd_dom"/>
</dbReference>
<evidence type="ECO:0000313" key="2">
    <source>
        <dbReference type="EMBL" id="SHN63724.1"/>
    </source>
</evidence>
<dbReference type="NCBIfam" id="NF002204">
    <property type="entry name" value="PRK01077.1"/>
    <property type="match status" value="1"/>
</dbReference>
<dbReference type="EMBL" id="FRDI01000005">
    <property type="protein sequence ID" value="SHN63724.1"/>
    <property type="molecule type" value="Genomic_DNA"/>
</dbReference>
<sequence length="488" mass="54729">MKKIVISALSGSTGKTFVTLGLMRAFTRRGLKVRAFKKGPDYIDTAWHSLATRLTACNLDPFFMSPQQIKELFIKRMLFNYSGEEDFEKPCDLAIIEGNRGLFDGLDTEGSCSTAYLAKTLQAPVILLINVTKMTRTIAAIVNGCETFDPELNIVGIIANKTGSQRHGKLLNDCVKKYCKTEFLGFLPRLVANPILERDTGLIELAEMEKIDKTLDELADFVEAHLNLDQILELASVENDESEQITTKILTNQLKNHIKPFSPSINIGYIQDNFLGHLYPENLEALKETGAKLSKLTLNNTNNWNNINGLYIPSGSVEAFIDSLNNLLQTPNGINFWNEIMNVLKDLSNKNIPIYTEGIAGWLLAEKLIIKDKTYAMSGVFPLTAHHNHKKRGLGYVVATTKQSPFFDNNTKVLGHEFNYTNWTLNKQTLVNHAFELSKGSGLYKNDNSLVIDGLFINNTQLNSTQIHSFANIQWAEHFVNLAKSNFK</sequence>
<dbReference type="PANTHER" id="PTHR43873">
    <property type="entry name" value="COBYRINATE A,C-DIAMIDE SYNTHASE"/>
    <property type="match status" value="1"/>
</dbReference>
<name>A0A1M7SZ94_9BACT</name>
<dbReference type="InterPro" id="IPR027417">
    <property type="entry name" value="P-loop_NTPase"/>
</dbReference>
<gene>
    <name evidence="2" type="ORF">SAMN02745728_01399</name>
</gene>
<dbReference type="InterPro" id="IPR004484">
    <property type="entry name" value="CbiA/CobB_synth"/>
</dbReference>
<evidence type="ECO:0000259" key="1">
    <source>
        <dbReference type="Pfam" id="PF01656"/>
    </source>
</evidence>
<dbReference type="GO" id="GO:0042242">
    <property type="term" value="F:cobyrinic acid a,c-diamide synthase activity"/>
    <property type="evidence" value="ECO:0007669"/>
    <property type="project" value="InterPro"/>
</dbReference>
<dbReference type="OrthoDB" id="9764035at2"/>
<dbReference type="Gene3D" id="3.40.50.300">
    <property type="entry name" value="P-loop containing nucleotide triphosphate hydrolases"/>
    <property type="match status" value="1"/>
</dbReference>
<dbReference type="NCBIfam" id="TIGR00379">
    <property type="entry name" value="cobB"/>
    <property type="match status" value="1"/>
</dbReference>
<keyword evidence="3" id="KW-1185">Reference proteome</keyword>
<protein>
    <submittedName>
        <fullName evidence="2">Cobyrinic acid a,c-diamide synthase</fullName>
    </submittedName>
</protein>
<dbReference type="Pfam" id="PF01656">
    <property type="entry name" value="CbiA"/>
    <property type="match status" value="1"/>
</dbReference>
<dbReference type="PANTHER" id="PTHR43873:SF1">
    <property type="entry name" value="COBYRINATE A,C-DIAMIDE SYNTHASE"/>
    <property type="match status" value="1"/>
</dbReference>
<dbReference type="Proteomes" id="UP000186469">
    <property type="component" value="Unassembled WGS sequence"/>
</dbReference>
<accession>A0A1M7SZ94</accession>
<feature type="domain" description="CobQ/CobB/MinD/ParA nucleotide binding" evidence="1">
    <location>
        <begin position="4"/>
        <end position="192"/>
    </location>
</feature>
<proteinExistence type="predicted"/>
<evidence type="ECO:0000313" key="3">
    <source>
        <dbReference type="Proteomes" id="UP000186469"/>
    </source>
</evidence>
<dbReference type="PROSITE" id="PS51274">
    <property type="entry name" value="GATASE_COBBQ"/>
    <property type="match status" value="1"/>
</dbReference>
<dbReference type="STRING" id="1121455.SAMN02745728_01399"/>
<organism evidence="2 3">
    <name type="scientific">Desulfovibrio litoralis DSM 11393</name>
    <dbReference type="NCBI Taxonomy" id="1121455"/>
    <lineage>
        <taxon>Bacteria</taxon>
        <taxon>Pseudomonadati</taxon>
        <taxon>Thermodesulfobacteriota</taxon>
        <taxon>Desulfovibrionia</taxon>
        <taxon>Desulfovibrionales</taxon>
        <taxon>Desulfovibrionaceae</taxon>
        <taxon>Desulfovibrio</taxon>
    </lineage>
</organism>
<reference evidence="2 3" key="1">
    <citation type="submission" date="2016-12" db="EMBL/GenBank/DDBJ databases">
        <authorList>
            <person name="Song W.-J."/>
            <person name="Kurnit D.M."/>
        </authorList>
    </citation>
    <scope>NUCLEOTIDE SEQUENCE [LARGE SCALE GENOMIC DNA]</scope>
    <source>
        <strain evidence="2 3">DSM 11393</strain>
    </source>
</reference>
<dbReference type="RefSeq" id="WP_072697081.1">
    <property type="nucleotide sequence ID" value="NZ_FRDI01000005.1"/>
</dbReference>
<dbReference type="AlphaFoldDB" id="A0A1M7SZ94"/>